<evidence type="ECO:0000313" key="1">
    <source>
        <dbReference type="EMBL" id="MPN37719.1"/>
    </source>
</evidence>
<proteinExistence type="predicted"/>
<reference evidence="1" key="1">
    <citation type="submission" date="2019-08" db="EMBL/GenBank/DDBJ databases">
        <authorList>
            <person name="Kucharzyk K."/>
            <person name="Murdoch R.W."/>
            <person name="Higgins S."/>
            <person name="Loffler F."/>
        </authorList>
    </citation>
    <scope>NUCLEOTIDE SEQUENCE</scope>
</reference>
<name>A0A645HHQ1_9ZZZZ</name>
<organism evidence="1">
    <name type="scientific">bioreactor metagenome</name>
    <dbReference type="NCBI Taxonomy" id="1076179"/>
    <lineage>
        <taxon>unclassified sequences</taxon>
        <taxon>metagenomes</taxon>
        <taxon>ecological metagenomes</taxon>
    </lineage>
</organism>
<comment type="caution">
    <text evidence="1">The sequence shown here is derived from an EMBL/GenBank/DDBJ whole genome shotgun (WGS) entry which is preliminary data.</text>
</comment>
<protein>
    <submittedName>
        <fullName evidence="1">Uncharacterized protein</fullName>
    </submittedName>
</protein>
<sequence>MNGDSCPAVYCLHFMNPAVLRQNASGLSGLQDNVGDHFHLGVIHPGTVVNPHIFFFIDIVDESAYDPPCSVVMDGVFHARIPDKSPHGKRLIRAEVDLDIVGIDGLPL</sequence>
<accession>A0A645HHQ1</accession>
<dbReference type="AlphaFoldDB" id="A0A645HHQ1"/>
<gene>
    <name evidence="1" type="ORF">SDC9_185239</name>
</gene>
<dbReference type="EMBL" id="VSSQ01092533">
    <property type="protein sequence ID" value="MPN37719.1"/>
    <property type="molecule type" value="Genomic_DNA"/>
</dbReference>